<reference evidence="7 10" key="2">
    <citation type="submission" date="2016-07" db="EMBL/GenBank/DDBJ databases">
        <title>Complete genome sequences of Bordetella pseudohinzii.</title>
        <authorList>
            <person name="Spilker T."/>
            <person name="Darrah R."/>
            <person name="LiPuma J.J."/>
        </authorList>
    </citation>
    <scope>NUCLEOTIDE SEQUENCE [LARGE SCALE GENOMIC DNA]</scope>
    <source>
        <strain evidence="7 10">HI4681</strain>
    </source>
</reference>
<dbReference type="Pfam" id="PF01899">
    <property type="entry name" value="MNHE"/>
    <property type="match status" value="1"/>
</dbReference>
<reference evidence="8 9" key="1">
    <citation type="submission" date="2015-09" db="EMBL/GenBank/DDBJ databases">
        <authorList>
            <person name="Jackson K.R."/>
            <person name="Lunt B.L."/>
            <person name="Fisher J.N.B."/>
            <person name="Gardner A.V."/>
            <person name="Bailey M.E."/>
            <person name="Deus L.M."/>
            <person name="Earl A.S."/>
            <person name="Gibby P.D."/>
            <person name="Hartmann K.A."/>
            <person name="Liu J.E."/>
            <person name="Manci A.M."/>
            <person name="Nielsen D.A."/>
            <person name="Solomon M.B."/>
            <person name="Breakwell D.P."/>
            <person name="Burnett S.H."/>
            <person name="Grose J.H."/>
        </authorList>
    </citation>
    <scope>NUCLEOTIDE SEQUENCE [LARGE SCALE GENOMIC DNA]</scope>
    <source>
        <strain evidence="8 9">2789STDY5608636</strain>
    </source>
</reference>
<evidence type="ECO:0000256" key="5">
    <source>
        <dbReference type="ARBA" id="ARBA00022989"/>
    </source>
</evidence>
<comment type="subcellular location">
    <subcellularLocation>
        <location evidence="1">Cell membrane</location>
        <topology evidence="1">Multi-pass membrane protein</topology>
    </subcellularLocation>
</comment>
<dbReference type="AlphaFoldDB" id="A0A0J6F519"/>
<keyword evidence="4" id="KW-0812">Transmembrane</keyword>
<evidence type="ECO:0000313" key="8">
    <source>
        <dbReference type="EMBL" id="CUI38409.1"/>
    </source>
</evidence>
<proteinExistence type="inferred from homology"/>
<dbReference type="EMBL" id="CP016440">
    <property type="protein sequence ID" value="ANY16380.1"/>
    <property type="molecule type" value="Genomic_DNA"/>
</dbReference>
<evidence type="ECO:0000256" key="3">
    <source>
        <dbReference type="ARBA" id="ARBA00022475"/>
    </source>
</evidence>
<keyword evidence="10" id="KW-1185">Reference proteome</keyword>
<accession>A0A0J6F519</accession>
<sequence>MRGLFAKMLLPLGMFLLWLLLNESLSWGQVALGAALALWLGWASTRLRPLKAKPRRFHLLPGLFCRVLVDIIRSNWAVTQLIWRPHVAMSPGFMRIPLSLRDPHGQAMLVCILTYTPGTVVVDISRDNELTLHVLDLQNEDEWVALVKGRYERTLMEVFE</sequence>
<protein>
    <submittedName>
        <fullName evidence="8">Mrp complex subunit E1</fullName>
    </submittedName>
    <submittedName>
        <fullName evidence="7">Na+/H+ antiporter subunit E</fullName>
    </submittedName>
</protein>
<dbReference type="Proteomes" id="UP000053096">
    <property type="component" value="Unassembled WGS sequence"/>
</dbReference>
<keyword evidence="6" id="KW-0472">Membrane</keyword>
<evidence type="ECO:0000256" key="4">
    <source>
        <dbReference type="ARBA" id="ARBA00022692"/>
    </source>
</evidence>
<dbReference type="KEGG" id="bpdz:BBN53_11050"/>
<dbReference type="RefSeq" id="WP_043209188.1">
    <property type="nucleotide sequence ID" value="NZ_CAJGUP010000022.1"/>
</dbReference>
<dbReference type="EMBL" id="CYTV01000001">
    <property type="protein sequence ID" value="CUI38409.1"/>
    <property type="molecule type" value="Genomic_DNA"/>
</dbReference>
<dbReference type="Proteomes" id="UP000092950">
    <property type="component" value="Chromosome"/>
</dbReference>
<dbReference type="PANTHER" id="PTHR34584:SF1">
    <property type="entry name" value="NA(+)_H(+) ANTIPORTER SUBUNIT E1"/>
    <property type="match status" value="1"/>
</dbReference>
<evidence type="ECO:0000313" key="10">
    <source>
        <dbReference type="Proteomes" id="UP000092950"/>
    </source>
</evidence>
<dbReference type="GO" id="GO:0008324">
    <property type="term" value="F:monoatomic cation transmembrane transporter activity"/>
    <property type="evidence" value="ECO:0007669"/>
    <property type="project" value="InterPro"/>
</dbReference>
<comment type="similarity">
    <text evidence="2">Belongs to the CPA3 antiporters (TC 2.A.63) subunit E family.</text>
</comment>
<name>A0A0J6F519_9BORD</name>
<evidence type="ECO:0000256" key="2">
    <source>
        <dbReference type="ARBA" id="ARBA00006228"/>
    </source>
</evidence>
<keyword evidence="3" id="KW-1003">Cell membrane</keyword>
<dbReference type="OrthoDB" id="9807187at2"/>
<evidence type="ECO:0000313" key="7">
    <source>
        <dbReference type="EMBL" id="ANY16380.1"/>
    </source>
</evidence>
<dbReference type="GO" id="GO:0005886">
    <property type="term" value="C:plasma membrane"/>
    <property type="evidence" value="ECO:0007669"/>
    <property type="project" value="UniProtKB-SubCell"/>
</dbReference>
<dbReference type="PIRSF" id="PIRSF019239">
    <property type="entry name" value="MrpE"/>
    <property type="match status" value="1"/>
</dbReference>
<evidence type="ECO:0000313" key="9">
    <source>
        <dbReference type="Proteomes" id="UP000053096"/>
    </source>
</evidence>
<gene>
    <name evidence="8" type="primary">mnhE1</name>
    <name evidence="7" type="ORF">BBN53_11050</name>
    <name evidence="8" type="ORF">ERS370011_00346</name>
</gene>
<dbReference type="InterPro" id="IPR002758">
    <property type="entry name" value="Cation_antiport_E"/>
</dbReference>
<keyword evidence="5" id="KW-1133">Transmembrane helix</keyword>
<evidence type="ECO:0000256" key="6">
    <source>
        <dbReference type="ARBA" id="ARBA00023136"/>
    </source>
</evidence>
<accession>A0A0M7CGA9</accession>
<organism evidence="8 9">
    <name type="scientific">Bordetella pseudohinzii</name>
    <dbReference type="NCBI Taxonomy" id="1331258"/>
    <lineage>
        <taxon>Bacteria</taxon>
        <taxon>Pseudomonadati</taxon>
        <taxon>Pseudomonadota</taxon>
        <taxon>Betaproteobacteria</taxon>
        <taxon>Burkholderiales</taxon>
        <taxon>Alcaligenaceae</taxon>
        <taxon>Bordetella</taxon>
    </lineage>
</organism>
<evidence type="ECO:0000256" key="1">
    <source>
        <dbReference type="ARBA" id="ARBA00004651"/>
    </source>
</evidence>
<dbReference type="PANTHER" id="PTHR34584">
    <property type="entry name" value="NA(+)/H(+) ANTIPORTER SUBUNIT E1"/>
    <property type="match status" value="1"/>
</dbReference>
<dbReference type="NCBIfam" id="NF006520">
    <property type="entry name" value="PRK08965.1-4"/>
    <property type="match status" value="1"/>
</dbReference>